<protein>
    <submittedName>
        <fullName evidence="1">Uncharacterized protein</fullName>
    </submittedName>
</protein>
<reference evidence="1 2" key="1">
    <citation type="submission" date="2019-03" db="EMBL/GenBank/DDBJ databases">
        <title>First draft genome of Liparis tanakae, snailfish: a comprehensive survey of snailfish specific genes.</title>
        <authorList>
            <person name="Kim W."/>
            <person name="Song I."/>
            <person name="Jeong J.-H."/>
            <person name="Kim D."/>
            <person name="Kim S."/>
            <person name="Ryu S."/>
            <person name="Song J.Y."/>
            <person name="Lee S.K."/>
        </authorList>
    </citation>
    <scope>NUCLEOTIDE SEQUENCE [LARGE SCALE GENOMIC DNA]</scope>
    <source>
        <tissue evidence="1">Muscle</tissue>
    </source>
</reference>
<name>A0A4Z2GJK3_9TELE</name>
<dbReference type="Proteomes" id="UP000314294">
    <property type="component" value="Unassembled WGS sequence"/>
</dbReference>
<proteinExistence type="predicted"/>
<comment type="caution">
    <text evidence="1">The sequence shown here is derived from an EMBL/GenBank/DDBJ whole genome shotgun (WGS) entry which is preliminary data.</text>
</comment>
<evidence type="ECO:0000313" key="2">
    <source>
        <dbReference type="Proteomes" id="UP000314294"/>
    </source>
</evidence>
<organism evidence="1 2">
    <name type="scientific">Liparis tanakae</name>
    <name type="common">Tanaka's snailfish</name>
    <dbReference type="NCBI Taxonomy" id="230148"/>
    <lineage>
        <taxon>Eukaryota</taxon>
        <taxon>Metazoa</taxon>
        <taxon>Chordata</taxon>
        <taxon>Craniata</taxon>
        <taxon>Vertebrata</taxon>
        <taxon>Euteleostomi</taxon>
        <taxon>Actinopterygii</taxon>
        <taxon>Neopterygii</taxon>
        <taxon>Teleostei</taxon>
        <taxon>Neoteleostei</taxon>
        <taxon>Acanthomorphata</taxon>
        <taxon>Eupercaria</taxon>
        <taxon>Perciformes</taxon>
        <taxon>Cottioidei</taxon>
        <taxon>Cottales</taxon>
        <taxon>Liparidae</taxon>
        <taxon>Liparis</taxon>
    </lineage>
</organism>
<dbReference type="EMBL" id="SRLO01000510">
    <property type="protein sequence ID" value="TNN53646.1"/>
    <property type="molecule type" value="Genomic_DNA"/>
</dbReference>
<gene>
    <name evidence="1" type="ORF">EYF80_036154</name>
</gene>
<evidence type="ECO:0000313" key="1">
    <source>
        <dbReference type="EMBL" id="TNN53646.1"/>
    </source>
</evidence>
<accession>A0A4Z2GJK3</accession>
<sequence>MLREWVYVKKFVRNRGEQLGFHINHPDSAVTPLRFGLSSRQHKETVLLKAYELRRVMSRPSEDTPQLPRFIQALWPPGLHYYWIINELYEHLVSLSTDGMPNSIPSIIPSMASLTVPRYIADVPRDGCTHNVCSLTGCSFAFTRRGCCPEKTMATERRRLMVLLGERTRELYM</sequence>
<dbReference type="AlphaFoldDB" id="A0A4Z2GJK3"/>
<keyword evidence="2" id="KW-1185">Reference proteome</keyword>